<dbReference type="InterPro" id="IPR023796">
    <property type="entry name" value="Serpin_dom"/>
</dbReference>
<dbReference type="GO" id="GO:0004867">
    <property type="term" value="F:serine-type endopeptidase inhibitor activity"/>
    <property type="evidence" value="ECO:0007669"/>
    <property type="project" value="Ensembl"/>
</dbReference>
<dbReference type="SUPFAM" id="SSF56574">
    <property type="entry name" value="Serpins"/>
    <property type="match status" value="1"/>
</dbReference>
<evidence type="ECO:0000313" key="4">
    <source>
        <dbReference type="Ensembl" id="ENSSPUP00000021895.1"/>
    </source>
</evidence>
<evidence type="ECO:0000256" key="2">
    <source>
        <dbReference type="SAM" id="MobiDB-lite"/>
    </source>
</evidence>
<name>A0A8D0HHM4_SPHPU</name>
<dbReference type="Gene3D" id="3.30.497.10">
    <property type="entry name" value="Antithrombin, subunit I, domain 2"/>
    <property type="match status" value="1"/>
</dbReference>
<dbReference type="PANTHER" id="PTHR11461:SF159">
    <property type="entry name" value="PLASMA PROTEASE C1 INHIBITOR"/>
    <property type="match status" value="1"/>
</dbReference>
<feature type="region of interest" description="Disordered" evidence="2">
    <location>
        <begin position="1"/>
        <end position="79"/>
    </location>
</feature>
<feature type="domain" description="Serpin" evidence="3">
    <location>
        <begin position="103"/>
        <end position="452"/>
    </location>
</feature>
<comment type="similarity">
    <text evidence="1">Belongs to the serpin family.</text>
</comment>
<dbReference type="InterPro" id="IPR042178">
    <property type="entry name" value="Serpin_sf_1"/>
</dbReference>
<evidence type="ECO:0000256" key="1">
    <source>
        <dbReference type="RuleBase" id="RU000411"/>
    </source>
</evidence>
<evidence type="ECO:0000313" key="5">
    <source>
        <dbReference type="Proteomes" id="UP000694392"/>
    </source>
</evidence>
<organism evidence="4 5">
    <name type="scientific">Sphenodon punctatus</name>
    <name type="common">Tuatara</name>
    <name type="synonym">Hatteria punctata</name>
    <dbReference type="NCBI Taxonomy" id="8508"/>
    <lineage>
        <taxon>Eukaryota</taxon>
        <taxon>Metazoa</taxon>
        <taxon>Chordata</taxon>
        <taxon>Craniata</taxon>
        <taxon>Vertebrata</taxon>
        <taxon>Euteleostomi</taxon>
        <taxon>Lepidosauria</taxon>
        <taxon>Sphenodontia</taxon>
        <taxon>Sphenodontidae</taxon>
        <taxon>Sphenodon</taxon>
    </lineage>
</organism>
<dbReference type="GO" id="GO:0005615">
    <property type="term" value="C:extracellular space"/>
    <property type="evidence" value="ECO:0007669"/>
    <property type="project" value="Ensembl"/>
</dbReference>
<dbReference type="AlphaFoldDB" id="A0A8D0HHM4"/>
<dbReference type="PROSITE" id="PS00284">
    <property type="entry name" value="SERPIN"/>
    <property type="match status" value="1"/>
</dbReference>
<evidence type="ECO:0000259" key="3">
    <source>
        <dbReference type="SMART" id="SM00093"/>
    </source>
</evidence>
<reference evidence="4" key="1">
    <citation type="submission" date="2025-08" db="UniProtKB">
        <authorList>
            <consortium name="Ensembl"/>
        </authorList>
    </citation>
    <scope>IDENTIFICATION</scope>
</reference>
<dbReference type="Pfam" id="PF00079">
    <property type="entry name" value="Serpin"/>
    <property type="match status" value="1"/>
</dbReference>
<dbReference type="InterPro" id="IPR036186">
    <property type="entry name" value="Serpin_sf"/>
</dbReference>
<proteinExistence type="inferred from homology"/>
<dbReference type="Ensembl" id="ENSSPUT00000023328.1">
    <property type="protein sequence ID" value="ENSSPUP00000021895.1"/>
    <property type="gene ID" value="ENSSPUG00000016787.1"/>
</dbReference>
<dbReference type="InterPro" id="IPR042185">
    <property type="entry name" value="Serpin_sf_2"/>
</dbReference>
<dbReference type="InterPro" id="IPR023795">
    <property type="entry name" value="Serpin_CS"/>
</dbReference>
<feature type="compositionally biased region" description="Low complexity" evidence="2">
    <location>
        <begin position="33"/>
        <end position="71"/>
    </location>
</feature>
<dbReference type="Gene3D" id="2.30.39.10">
    <property type="entry name" value="Alpha-1-antitrypsin, domain 1"/>
    <property type="match status" value="1"/>
</dbReference>
<sequence length="454" mass="50999">MANTTEKKEEPISADSHELERVSERDHLGSLNATEPTTVFSTTEPTTAATTAEPTIVFSTTEPTTAATTAPQRCQHSDPWATCANPSSEDKAKLAEALTEFALRFYKTVISSERDDSNVVFSPLSVAVALSHLLLGARDETKRDLEMLLSYPEDFTCVHAAMKLLVKSEALISASTIFFHKDLNVTNVFLNQSQWFYNSRPMQLSSNNTYNLQSINKWVSDQTKDKIKRLLDDLSPDVQMVLLNAVYFHSKWKTPFKVKNTLKEEFYRPGLGPIKVPMMTSKKYPLASFTDRNLQVKVVLRLQLSHDMSLVVIMPQNAVQNLLEVEKRLDVEVFKAVMGRLETTPLKPTVVCLPKFKVDSTQDLMAILGEMKYGVFFNTNLCGISEKEELEVSGARHRAVLELNEEGVEAAAATAISVARTAWFFEVQRPFLFVLWNNNAKFPVFMGRINDPTA</sequence>
<dbReference type="GO" id="GO:0001869">
    <property type="term" value="P:negative regulation of complement activation, lectin pathway"/>
    <property type="evidence" value="ECO:0007669"/>
    <property type="project" value="Ensembl"/>
</dbReference>
<feature type="compositionally biased region" description="Basic and acidic residues" evidence="2">
    <location>
        <begin position="1"/>
        <end position="28"/>
    </location>
</feature>
<reference evidence="4" key="2">
    <citation type="submission" date="2025-09" db="UniProtKB">
        <authorList>
            <consortium name="Ensembl"/>
        </authorList>
    </citation>
    <scope>IDENTIFICATION</scope>
</reference>
<dbReference type="GeneTree" id="ENSGT00940000159681"/>
<dbReference type="InterPro" id="IPR000215">
    <property type="entry name" value="Serpin_fam"/>
</dbReference>
<dbReference type="OMA" id="FELSSCT"/>
<keyword evidence="5" id="KW-1185">Reference proteome</keyword>
<dbReference type="SMART" id="SM00093">
    <property type="entry name" value="SERPIN"/>
    <property type="match status" value="1"/>
</dbReference>
<gene>
    <name evidence="4" type="primary">SERPING1</name>
</gene>
<accession>A0A8D0HHM4</accession>
<dbReference type="Proteomes" id="UP000694392">
    <property type="component" value="Unplaced"/>
</dbReference>
<dbReference type="PANTHER" id="PTHR11461">
    <property type="entry name" value="SERINE PROTEASE INHIBITOR, SERPIN"/>
    <property type="match status" value="1"/>
</dbReference>
<protein>
    <submittedName>
        <fullName evidence="4">Serpin family G member 1</fullName>
    </submittedName>
</protein>